<gene>
    <name evidence="1" type="ORF">CBP51_09055</name>
</gene>
<sequence length="230" mass="25837">MTEHKPTLADPLEPEQIEAWLREHPEFFENHPDLLAELSLPHESGSAISLVERQVAILRERNIDMRHRLSKLLDNARDNDKLFDKTKRLVLNLLEGQDMGDIIDALHYSFDKDFSIHFTSVILFGNLEKVPSSQARVVSIAEAREHLGALLKNSRAVCGTLGSKELEFVFGNHASEIGSVAVVPLVHGSAFGLLAIGNRDPQYYRSSMGTLFLGYIAEVLNRLLPKYLPR</sequence>
<dbReference type="InterPro" id="IPR007435">
    <property type="entry name" value="DUF484"/>
</dbReference>
<name>A0A266QBV6_9GAMM</name>
<comment type="caution">
    <text evidence="1">The sequence shown here is derived from an EMBL/GenBank/DDBJ whole genome shotgun (WGS) entry which is preliminary data.</text>
</comment>
<dbReference type="Gene3D" id="3.30.450.40">
    <property type="match status" value="1"/>
</dbReference>
<protein>
    <recommendedName>
        <fullName evidence="3">DUF484 domain-containing protein</fullName>
    </recommendedName>
</protein>
<accession>A0A266QBV6</accession>
<evidence type="ECO:0008006" key="3">
    <source>
        <dbReference type="Google" id="ProtNLM"/>
    </source>
</evidence>
<proteinExistence type="predicted"/>
<dbReference type="AlphaFoldDB" id="A0A266QBV6"/>
<keyword evidence="2" id="KW-1185">Reference proteome</keyword>
<dbReference type="Pfam" id="PF04340">
    <property type="entry name" value="DUF484"/>
    <property type="match status" value="1"/>
</dbReference>
<organism evidence="1 2">
    <name type="scientific">Cellvibrio mixtus</name>
    <dbReference type="NCBI Taxonomy" id="39650"/>
    <lineage>
        <taxon>Bacteria</taxon>
        <taxon>Pseudomonadati</taxon>
        <taxon>Pseudomonadota</taxon>
        <taxon>Gammaproteobacteria</taxon>
        <taxon>Cellvibrionales</taxon>
        <taxon>Cellvibrionaceae</taxon>
        <taxon>Cellvibrio</taxon>
    </lineage>
</organism>
<evidence type="ECO:0000313" key="2">
    <source>
        <dbReference type="Proteomes" id="UP000216101"/>
    </source>
</evidence>
<dbReference type="RefSeq" id="WP_078044188.1">
    <property type="nucleotide sequence ID" value="NZ_NHNI01000001.1"/>
</dbReference>
<dbReference type="EMBL" id="NHNI01000001">
    <property type="protein sequence ID" value="OZY87116.1"/>
    <property type="molecule type" value="Genomic_DNA"/>
</dbReference>
<evidence type="ECO:0000313" key="1">
    <source>
        <dbReference type="EMBL" id="OZY87116.1"/>
    </source>
</evidence>
<reference evidence="2" key="1">
    <citation type="submission" date="2017-05" db="EMBL/GenBank/DDBJ databases">
        <authorList>
            <person name="Barney B.M."/>
        </authorList>
    </citation>
    <scope>NUCLEOTIDE SEQUENCE [LARGE SCALE GENOMIC DNA]</scope>
    <source>
        <strain evidence="2">PSBB022</strain>
    </source>
</reference>
<dbReference type="PANTHER" id="PTHR38765:SF1">
    <property type="entry name" value="DUF484 DOMAIN-CONTAINING PROTEIN"/>
    <property type="match status" value="1"/>
</dbReference>
<dbReference type="InterPro" id="IPR029016">
    <property type="entry name" value="GAF-like_dom_sf"/>
</dbReference>
<dbReference type="Proteomes" id="UP000216101">
    <property type="component" value="Unassembled WGS sequence"/>
</dbReference>
<dbReference type="STRING" id="1209072.GCA_000766945_02428"/>
<dbReference type="PANTHER" id="PTHR38765">
    <property type="entry name" value="DUF484 DOMAIN-CONTAINING PROTEIN"/>
    <property type="match status" value="1"/>
</dbReference>